<dbReference type="Proteomes" id="UP000030759">
    <property type="component" value="Unassembled WGS sequence"/>
</dbReference>
<proteinExistence type="predicted"/>
<protein>
    <submittedName>
        <fullName evidence="1">Uncharacterized protein</fullName>
    </submittedName>
</protein>
<accession>A0A061ID10</accession>
<name>A0A061ID10_CRIGR</name>
<dbReference type="EMBL" id="KE668535">
    <property type="protein sequence ID" value="ERE83739.1"/>
    <property type="molecule type" value="Genomic_DNA"/>
</dbReference>
<gene>
    <name evidence="1" type="ORF">H671_2g6492</name>
</gene>
<sequence length="126" mass="14348">MHIKGGFQYRNYSQYLKVLHDTHHVVESNGWRLGQKPSHNSTMVGPHALWKELYEQAEKQTLEAPPISAEQYSIVHMYQMSFILSSIDGNPGCFQVLAVTNKAAMNIVEQVSLWYGSVFFGYAPEL</sequence>
<organism evidence="1 2">
    <name type="scientific">Cricetulus griseus</name>
    <name type="common">Chinese hamster</name>
    <name type="synonym">Cricetulus barabensis griseus</name>
    <dbReference type="NCBI Taxonomy" id="10029"/>
    <lineage>
        <taxon>Eukaryota</taxon>
        <taxon>Metazoa</taxon>
        <taxon>Chordata</taxon>
        <taxon>Craniata</taxon>
        <taxon>Vertebrata</taxon>
        <taxon>Euteleostomi</taxon>
        <taxon>Mammalia</taxon>
        <taxon>Eutheria</taxon>
        <taxon>Euarchontoglires</taxon>
        <taxon>Glires</taxon>
        <taxon>Rodentia</taxon>
        <taxon>Myomorpha</taxon>
        <taxon>Muroidea</taxon>
        <taxon>Cricetidae</taxon>
        <taxon>Cricetinae</taxon>
        <taxon>Cricetulus</taxon>
    </lineage>
</organism>
<evidence type="ECO:0000313" key="1">
    <source>
        <dbReference type="EMBL" id="ERE83739.1"/>
    </source>
</evidence>
<dbReference type="AlphaFoldDB" id="A0A061ID10"/>
<evidence type="ECO:0000313" key="2">
    <source>
        <dbReference type="Proteomes" id="UP000030759"/>
    </source>
</evidence>
<reference evidence="2" key="1">
    <citation type="journal article" date="2013" name="Nat. Biotechnol.">
        <title>Chinese hamster genome sequenced from sorted chromosomes.</title>
        <authorList>
            <person name="Brinkrolf K."/>
            <person name="Rupp O."/>
            <person name="Laux H."/>
            <person name="Kollin F."/>
            <person name="Ernst W."/>
            <person name="Linke B."/>
            <person name="Kofler R."/>
            <person name="Romand S."/>
            <person name="Hesse F."/>
            <person name="Budach W.E."/>
            <person name="Galosy S."/>
            <person name="Muller D."/>
            <person name="Noll T."/>
            <person name="Wienberg J."/>
            <person name="Jostock T."/>
            <person name="Leonard M."/>
            <person name="Grillari J."/>
            <person name="Tauch A."/>
            <person name="Goesmann A."/>
            <person name="Helk B."/>
            <person name="Mott J.E."/>
            <person name="Puhler A."/>
            <person name="Borth N."/>
        </authorList>
    </citation>
    <scope>NUCLEOTIDE SEQUENCE [LARGE SCALE GENOMIC DNA]</scope>
    <source>
        <strain evidence="2">17A/GY</strain>
    </source>
</reference>